<dbReference type="SUPFAM" id="SSF55073">
    <property type="entry name" value="Nucleotide cyclase"/>
    <property type="match status" value="1"/>
</dbReference>
<accession>A0A7C4TH75</accession>
<dbReference type="InterPro" id="IPR029787">
    <property type="entry name" value="Nucleotide_cyclase"/>
</dbReference>
<comment type="caution">
    <text evidence="2">The sequence shown here is derived from an EMBL/GenBank/DDBJ whole genome shotgun (WGS) entry which is preliminary data.</text>
</comment>
<reference evidence="2" key="1">
    <citation type="journal article" date="2020" name="mSystems">
        <title>Genome- and Community-Level Interaction Insights into Carbon Utilization and Element Cycling Functions of Hydrothermarchaeota in Hydrothermal Sediment.</title>
        <authorList>
            <person name="Zhou Z."/>
            <person name="Liu Y."/>
            <person name="Xu W."/>
            <person name="Pan J."/>
            <person name="Luo Z.H."/>
            <person name="Li M."/>
        </authorList>
    </citation>
    <scope>NUCLEOTIDE SEQUENCE [LARGE SCALE GENOMIC DNA]</scope>
    <source>
        <strain evidence="2">SpSt-774</strain>
    </source>
</reference>
<gene>
    <name evidence="2" type="ORF">ENV60_03780</name>
</gene>
<proteinExistence type="predicted"/>
<evidence type="ECO:0000313" key="2">
    <source>
        <dbReference type="EMBL" id="HGV97401.1"/>
    </source>
</evidence>
<protein>
    <submittedName>
        <fullName evidence="2">Uncharacterized protein</fullName>
    </submittedName>
</protein>
<sequence>MNQLNGLLIQDYLEENSQYLKLLKDRFLDEKAYLKNINNILDGFRILGLSEGLLDKFRDHNFVIRIGGPISKYEGNEIGLYIGHKKNNFPIPSGLVEKLPKEILDLVERTKGNKTIYDFSQELKSFSLSSEIFLAIHNSLLNARAENLLPGLLSDIERMTFKNLVEAKEKIPNVYFLYLSPSSLSKLLKKIISMLQNERERLQEELRMIELYSQRLKEQLPNLYLEVSNGLKDIMENEVEKGAGMESINQRVSNLFSRVERLFLGNIYHLKDYERRKKEIQQILKQEELYNMDKKTLDRRKPTEEIFEEYVFFKKFGELNNTEEKTFSRNLIMALEEIHRQKSKDVQLLSKFEKKTLLGVEPDFYKLLDAYHSFLSKTLIPDYLGRCLLDLVLCLPPKSDEPKRVMIELASLYHLALEGNGILEVKKATEYPKNLVKFIESFRKCVTVLVYDIRGSSYMGVKLHNALKEQRIKCKFAREMAEVAKNYGGFLLKDTGDGGIIWFGENSDSLYHHLYTESMTGKGTNLRYSIFSGADFELIPASDSAKRACLCARDMVIKAEEFVKANFVHYREWFVDVTERTMEVDGVTYALLPPEFKSLFRIGIGIASGLPERDVVIGANSFGDPDLVGPILADAHLYSMERLPGRSVIICDLPTFINLLLNIENFEFPIEEEIFERYIASLAEMKRKVHSYVFPDCKISINPKGIHILEELDKRKALVDFRDFNFFIDDFNNMLNEEKKKIKPIYEVTTIG</sequence>
<keyword evidence="1" id="KW-0175">Coiled coil</keyword>
<dbReference type="Gene3D" id="3.30.70.1230">
    <property type="entry name" value="Nucleotide cyclase"/>
    <property type="match status" value="1"/>
</dbReference>
<organism evidence="2">
    <name type="scientific">candidate division WOR-3 bacterium</name>
    <dbReference type="NCBI Taxonomy" id="2052148"/>
    <lineage>
        <taxon>Bacteria</taxon>
        <taxon>Bacteria division WOR-3</taxon>
    </lineage>
</organism>
<dbReference type="EMBL" id="DTGZ01000070">
    <property type="protein sequence ID" value="HGV97401.1"/>
    <property type="molecule type" value="Genomic_DNA"/>
</dbReference>
<name>A0A7C4TH75_UNCW3</name>
<feature type="coiled-coil region" evidence="1">
    <location>
        <begin position="185"/>
        <end position="219"/>
    </location>
</feature>
<evidence type="ECO:0000256" key="1">
    <source>
        <dbReference type="SAM" id="Coils"/>
    </source>
</evidence>
<dbReference type="AlphaFoldDB" id="A0A7C4TH75"/>